<dbReference type="AlphaFoldDB" id="A0AAD8H157"/>
<keyword evidence="9" id="KW-1185">Reference proteome</keyword>
<evidence type="ECO:0000313" key="9">
    <source>
        <dbReference type="Proteomes" id="UP001237642"/>
    </source>
</evidence>
<evidence type="ECO:0000256" key="5">
    <source>
        <dbReference type="ARBA" id="ARBA00023136"/>
    </source>
</evidence>
<feature type="transmembrane region" description="Helical" evidence="7">
    <location>
        <begin position="149"/>
        <end position="168"/>
    </location>
</feature>
<keyword evidence="5 7" id="KW-0472">Membrane</keyword>
<reference evidence="8" key="1">
    <citation type="submission" date="2023-02" db="EMBL/GenBank/DDBJ databases">
        <title>Genome of toxic invasive species Heracleum sosnowskyi carries increased number of genes despite the absence of recent whole-genome duplications.</title>
        <authorList>
            <person name="Schelkunov M."/>
            <person name="Shtratnikova V."/>
            <person name="Makarenko M."/>
            <person name="Klepikova A."/>
            <person name="Omelchenko D."/>
            <person name="Novikova G."/>
            <person name="Obukhova E."/>
            <person name="Bogdanov V."/>
            <person name="Penin A."/>
            <person name="Logacheva M."/>
        </authorList>
    </citation>
    <scope>NUCLEOTIDE SEQUENCE</scope>
    <source>
        <strain evidence="8">Hsosn_3</strain>
        <tissue evidence="8">Leaf</tissue>
    </source>
</reference>
<dbReference type="Gene3D" id="1.20.1250.20">
    <property type="entry name" value="MFS general substrate transporter like domains"/>
    <property type="match status" value="1"/>
</dbReference>
<comment type="similarity">
    <text evidence="6">Belongs to the major facilitator superfamily. Phosphate:H(+) symporter (TC 2.A.1.9) family.</text>
</comment>
<keyword evidence="3 7" id="KW-0812">Transmembrane</keyword>
<feature type="transmembrane region" description="Helical" evidence="7">
    <location>
        <begin position="379"/>
        <end position="401"/>
    </location>
</feature>
<gene>
    <name evidence="8" type="ORF">POM88_051033</name>
</gene>
<feature type="transmembrane region" description="Helical" evidence="7">
    <location>
        <begin position="510"/>
        <end position="533"/>
    </location>
</feature>
<evidence type="ECO:0000256" key="6">
    <source>
        <dbReference type="ARBA" id="ARBA00044504"/>
    </source>
</evidence>
<evidence type="ECO:0000256" key="4">
    <source>
        <dbReference type="ARBA" id="ARBA00022989"/>
    </source>
</evidence>
<dbReference type="EMBL" id="JAUIZM010000011">
    <property type="protein sequence ID" value="KAK1357777.1"/>
    <property type="molecule type" value="Genomic_DNA"/>
</dbReference>
<comment type="subcellular location">
    <subcellularLocation>
        <location evidence="1">Membrane</location>
        <topology evidence="1">Multi-pass membrane protein</topology>
    </subcellularLocation>
</comment>
<proteinExistence type="inferred from homology"/>
<dbReference type="CDD" id="cd17416">
    <property type="entry name" value="MFS_NPF1_2"/>
    <property type="match status" value="1"/>
</dbReference>
<protein>
    <submittedName>
        <fullName evidence="8">H+/oligopeptide symporter</fullName>
    </submittedName>
</protein>
<feature type="transmembrane region" description="Helical" evidence="7">
    <location>
        <begin position="421"/>
        <end position="442"/>
    </location>
</feature>
<feature type="transmembrane region" description="Helical" evidence="7">
    <location>
        <begin position="553"/>
        <end position="572"/>
    </location>
</feature>
<dbReference type="GO" id="GO:0016020">
    <property type="term" value="C:membrane"/>
    <property type="evidence" value="ECO:0007669"/>
    <property type="project" value="UniProtKB-SubCell"/>
</dbReference>
<organism evidence="8 9">
    <name type="scientific">Heracleum sosnowskyi</name>
    <dbReference type="NCBI Taxonomy" id="360622"/>
    <lineage>
        <taxon>Eukaryota</taxon>
        <taxon>Viridiplantae</taxon>
        <taxon>Streptophyta</taxon>
        <taxon>Embryophyta</taxon>
        <taxon>Tracheophyta</taxon>
        <taxon>Spermatophyta</taxon>
        <taxon>Magnoliopsida</taxon>
        <taxon>eudicotyledons</taxon>
        <taxon>Gunneridae</taxon>
        <taxon>Pentapetalae</taxon>
        <taxon>asterids</taxon>
        <taxon>campanulids</taxon>
        <taxon>Apiales</taxon>
        <taxon>Apiaceae</taxon>
        <taxon>Apioideae</taxon>
        <taxon>apioid superclade</taxon>
        <taxon>Tordylieae</taxon>
        <taxon>Tordyliinae</taxon>
        <taxon>Heracleum</taxon>
    </lineage>
</organism>
<name>A0AAD8H157_9APIA</name>
<dbReference type="PANTHER" id="PTHR11654">
    <property type="entry name" value="OLIGOPEPTIDE TRANSPORTER-RELATED"/>
    <property type="match status" value="1"/>
</dbReference>
<evidence type="ECO:0000256" key="1">
    <source>
        <dbReference type="ARBA" id="ARBA00004141"/>
    </source>
</evidence>
<dbReference type="Proteomes" id="UP001237642">
    <property type="component" value="Unassembled WGS sequence"/>
</dbReference>
<dbReference type="InterPro" id="IPR000109">
    <property type="entry name" value="POT_fam"/>
</dbReference>
<evidence type="ECO:0000256" key="2">
    <source>
        <dbReference type="ARBA" id="ARBA00005982"/>
    </source>
</evidence>
<feature type="transmembrane region" description="Helical" evidence="7">
    <location>
        <begin position="222"/>
        <end position="242"/>
    </location>
</feature>
<evidence type="ECO:0000256" key="7">
    <source>
        <dbReference type="SAM" id="Phobius"/>
    </source>
</evidence>
<evidence type="ECO:0000256" key="3">
    <source>
        <dbReference type="ARBA" id="ARBA00022692"/>
    </source>
</evidence>
<dbReference type="SUPFAM" id="SSF103473">
    <property type="entry name" value="MFS general substrate transporter"/>
    <property type="match status" value="1"/>
</dbReference>
<dbReference type="Pfam" id="PF00854">
    <property type="entry name" value="PTR2"/>
    <property type="match status" value="1"/>
</dbReference>
<comment type="similarity">
    <text evidence="2">Belongs to the major facilitator superfamily. Proton-dependent oligopeptide transporter (POT/PTR) (TC 2.A.17) family.</text>
</comment>
<sequence>MDKEEMESINPSYEKIVSIKDGTKNQENDEPQVNYRGIKAMPYIIGNETFEKLGSMGLLGNLIVYLTTVFNMKSIEATTIMSTFQGTTNLATLVGAFLSDTYLGRYKTLAFASIASFMGLLVIDLTAAVNWLHPPMCGPKEVCTGPNSLQMFVLLCGFALMVIGAGGIRPCNMAFGADQFNPNTESGKRGINSFVNWYFITLTFAQMVSLTFVVYVQTSVSWSIGLAIPTTFMFISCIVFFLGSKIYVKVKAEGSPITSVIRVFVVAFKKRHLPPQPSLSLFNYAPPKSIRSKLPYTKQFRFLDKAATATVEDKINRDGTPSNPWKLCSLQQVEAVKCIIRVLPIWACGIIYTTATAQQHQFIVFQAMQCDRRVGQSNFMIPPATYVVFVMLSCTIFLTIYDRIIVPQLRKITGKEAGITILQRIGCGIFLTIAVSILSAHIEQKRRHLALTQPTVGFQPHRGPISSMSGLWLIPQLTLNGIAEAFTSVALVEFYYKEFPENMKSIGGSFYCLGMAGGNYFYGFLIATVHRTTQQAASGDWLPENLNRGRLDYFYYLLAALSVVNAAVFVACSNWYKYKGTQDDETCSVEMEPKQMD</sequence>
<feature type="transmembrane region" description="Helical" evidence="7">
    <location>
        <begin position="109"/>
        <end position="129"/>
    </location>
</feature>
<keyword evidence="4 7" id="KW-1133">Transmembrane helix</keyword>
<reference evidence="8" key="2">
    <citation type="submission" date="2023-05" db="EMBL/GenBank/DDBJ databases">
        <authorList>
            <person name="Schelkunov M.I."/>
        </authorList>
    </citation>
    <scope>NUCLEOTIDE SEQUENCE</scope>
    <source>
        <strain evidence="8">Hsosn_3</strain>
        <tissue evidence="8">Leaf</tissue>
    </source>
</reference>
<dbReference type="InterPro" id="IPR036259">
    <property type="entry name" value="MFS_trans_sf"/>
</dbReference>
<evidence type="ECO:0000313" key="8">
    <source>
        <dbReference type="EMBL" id="KAK1357777.1"/>
    </source>
</evidence>
<comment type="caution">
    <text evidence="8">The sequence shown here is derived from an EMBL/GenBank/DDBJ whole genome shotgun (WGS) entry which is preliminary data.</text>
</comment>
<feature type="transmembrane region" description="Helical" evidence="7">
    <location>
        <begin position="195"/>
        <end position="216"/>
    </location>
</feature>
<dbReference type="GO" id="GO:0022857">
    <property type="term" value="F:transmembrane transporter activity"/>
    <property type="evidence" value="ECO:0007669"/>
    <property type="project" value="InterPro"/>
</dbReference>
<accession>A0AAD8H157</accession>